<feature type="chain" id="PRO_5032368425" description="Disease resistance protein At4g27190-like leucine-rich repeats domain-containing protein" evidence="1">
    <location>
        <begin position="24"/>
        <end position="1062"/>
    </location>
</feature>
<dbReference type="EMBL" id="CAJGYO010000013">
    <property type="protein sequence ID" value="CAD6266182.1"/>
    <property type="molecule type" value="Genomic_DNA"/>
</dbReference>
<comment type="caution">
    <text evidence="3">The sequence shown here is derived from an EMBL/GenBank/DDBJ whole genome shotgun (WGS) entry which is preliminary data.</text>
</comment>
<dbReference type="Proteomes" id="UP000604825">
    <property type="component" value="Unassembled WGS sequence"/>
</dbReference>
<dbReference type="OrthoDB" id="272161at2759"/>
<dbReference type="PROSITE" id="PS51450">
    <property type="entry name" value="LRR"/>
    <property type="match status" value="1"/>
</dbReference>
<feature type="signal peptide" evidence="1">
    <location>
        <begin position="1"/>
        <end position="23"/>
    </location>
</feature>
<name>A0A811R7V7_9POAL</name>
<dbReference type="InterPro" id="IPR057135">
    <property type="entry name" value="At4g27190-like_LRR"/>
</dbReference>
<evidence type="ECO:0000313" key="3">
    <source>
        <dbReference type="EMBL" id="CAD6266182.1"/>
    </source>
</evidence>
<evidence type="ECO:0000256" key="1">
    <source>
        <dbReference type="SAM" id="SignalP"/>
    </source>
</evidence>
<protein>
    <recommendedName>
        <fullName evidence="2">Disease resistance protein At4g27190-like leucine-rich repeats domain-containing protein</fullName>
    </recommendedName>
</protein>
<dbReference type="PANTHER" id="PTHR33463:SF200">
    <property type="entry name" value="NB-ARC DOMAIN-CONTAINING PROTEIN"/>
    <property type="match status" value="1"/>
</dbReference>
<reference evidence="3" key="1">
    <citation type="submission" date="2020-10" db="EMBL/GenBank/DDBJ databases">
        <authorList>
            <person name="Han B."/>
            <person name="Lu T."/>
            <person name="Zhao Q."/>
            <person name="Huang X."/>
            <person name="Zhao Y."/>
        </authorList>
    </citation>
    <scope>NUCLEOTIDE SEQUENCE</scope>
</reference>
<dbReference type="Gene3D" id="3.80.10.10">
    <property type="entry name" value="Ribonuclease Inhibitor"/>
    <property type="match status" value="2"/>
</dbReference>
<dbReference type="Pfam" id="PF23247">
    <property type="entry name" value="LRR_RPS2"/>
    <property type="match status" value="1"/>
</dbReference>
<dbReference type="InterPro" id="IPR001611">
    <property type="entry name" value="Leu-rich_rpt"/>
</dbReference>
<gene>
    <name evidence="3" type="ORF">NCGR_LOCUS49487</name>
</gene>
<evidence type="ECO:0000313" key="4">
    <source>
        <dbReference type="Proteomes" id="UP000604825"/>
    </source>
</evidence>
<keyword evidence="1" id="KW-0732">Signal</keyword>
<dbReference type="InterPro" id="IPR032675">
    <property type="entry name" value="LRR_dom_sf"/>
</dbReference>
<organism evidence="3 4">
    <name type="scientific">Miscanthus lutarioriparius</name>
    <dbReference type="NCBI Taxonomy" id="422564"/>
    <lineage>
        <taxon>Eukaryota</taxon>
        <taxon>Viridiplantae</taxon>
        <taxon>Streptophyta</taxon>
        <taxon>Embryophyta</taxon>
        <taxon>Tracheophyta</taxon>
        <taxon>Spermatophyta</taxon>
        <taxon>Magnoliopsida</taxon>
        <taxon>Liliopsida</taxon>
        <taxon>Poales</taxon>
        <taxon>Poaceae</taxon>
        <taxon>PACMAD clade</taxon>
        <taxon>Panicoideae</taxon>
        <taxon>Andropogonodae</taxon>
        <taxon>Andropogoneae</taxon>
        <taxon>Saccharinae</taxon>
        <taxon>Miscanthus</taxon>
    </lineage>
</organism>
<accession>A0A811R7V7</accession>
<dbReference type="PANTHER" id="PTHR33463">
    <property type="entry name" value="NB-ARC DOMAIN-CONTAINING PROTEIN-RELATED"/>
    <property type="match status" value="1"/>
</dbReference>
<dbReference type="SUPFAM" id="SSF52058">
    <property type="entry name" value="L domain-like"/>
    <property type="match status" value="1"/>
</dbReference>
<dbReference type="InterPro" id="IPR050905">
    <property type="entry name" value="Plant_NBS-LRR"/>
</dbReference>
<sequence length="1062" mass="120758">MAQMAALRAVMVVTTIALHGGTALEAPCGRQELGECRRQPCETREISAVDVKMAVQQIVPYLEDTSNDAPQVLRAIAEQPPPSLREKFDRIIHIDCSMWKSRRALQRVIADELKLTQQVVAIDAQDEEDDFSGVDHGSRAEIRDIARVIGQYLVQYGCLVIFHNRSDGMVDLTSCGIPQPEIFNTKVLWTFRGWLHLNREILEKVENSHLYFVAMDDHHSNWNAYLAEDAREIALHMHKLGLGVTPKIATECCLYLLSLNNQGKKMIDYNWATHASCYWVCNGIIGGGQDNQTWEVAHALQQHIRLEDYTSNTDLMWPVYIMLDRSSKQWISITESYFKEAPPEATTLFYGSKTSSPQAVSLPSDKFHKADQLRVLKLCGCTFSFSSPPFHCCHNLRFLGLDRCMDGLQHGEEEGEEKTGEPAVEIFQRLWVLDVCHTDWPLAFPPETEEQVVATNIREVHITNGRIWTSNLAWRRLPNLHKLQVVEPTNPWETERRDEFMAMVNLELLDLSGNSTIQVLPSLSGATSLKTLILDGCVGLEHVGPQQLPPSLESFSLNTAGEDEDLKKKNVEISYISLAGCVRLANFILRGSLPNLEELDLSHTAIKILDLGEVVEVTNLQRVFLMGCGQLRSISWPKTKMYKLRLLCIDTRARGGEVDNRKPAWSRDCSLMVYPHDKVKEYCHASVAFADMRFLQSLELLWTRKTIRCDKWNLCLSSTSDDDGRGCHKEKMGSHYSTGQLAAALSLPKSLTYHDISIEQISAKINISSSSSSAQFLPLDLHMDIGEGISDVTDKSSKRARDAIRSVMNSVQSLHVHDSSSITSVAPEHTFGTDIMNGLEWCCVERCLKLDTVFATNYYWECFANLEIFWAAHLLMARSVWSRPRDLSLDSGDLSFTRLRTIRLHFCPRLRYVLPMASNNTLPKVLDTLHIHCCGDLKQVFLVEQEFLEEIAARHEKGMLGFPNLKSLYLYDLISLQQICEEKMFAPKLETIHIRGCWGLRRLPATDSRRREDGRPVAVDCEKDWWDKLEWDGMESGHHPSLFQPSHSKYYKRRHLRSTVLR</sequence>
<proteinExistence type="predicted"/>
<feature type="domain" description="Disease resistance protein At4g27190-like leucine-rich repeats" evidence="2">
    <location>
        <begin position="889"/>
        <end position="1003"/>
    </location>
</feature>
<evidence type="ECO:0000259" key="2">
    <source>
        <dbReference type="Pfam" id="PF23247"/>
    </source>
</evidence>
<keyword evidence="4" id="KW-1185">Reference proteome</keyword>
<dbReference type="AlphaFoldDB" id="A0A811R7V7"/>